<dbReference type="InterPro" id="IPR000210">
    <property type="entry name" value="BTB/POZ_dom"/>
</dbReference>
<reference evidence="3" key="1">
    <citation type="journal article" date="2020" name="Stud. Mycol.">
        <title>101 Dothideomycetes genomes: a test case for predicting lifestyles and emergence of pathogens.</title>
        <authorList>
            <person name="Haridas S."/>
            <person name="Albert R."/>
            <person name="Binder M."/>
            <person name="Bloem J."/>
            <person name="Labutti K."/>
            <person name="Salamov A."/>
            <person name="Andreopoulos B."/>
            <person name="Baker S."/>
            <person name="Barry K."/>
            <person name="Bills G."/>
            <person name="Bluhm B."/>
            <person name="Cannon C."/>
            <person name="Castanera R."/>
            <person name="Culley D."/>
            <person name="Daum C."/>
            <person name="Ezra D."/>
            <person name="Gonzalez J."/>
            <person name="Henrissat B."/>
            <person name="Kuo A."/>
            <person name="Liang C."/>
            <person name="Lipzen A."/>
            <person name="Lutzoni F."/>
            <person name="Magnuson J."/>
            <person name="Mondo S."/>
            <person name="Nolan M."/>
            <person name="Ohm R."/>
            <person name="Pangilinan J."/>
            <person name="Park H.-J."/>
            <person name="Ramirez L."/>
            <person name="Alfaro M."/>
            <person name="Sun H."/>
            <person name="Tritt A."/>
            <person name="Yoshinaga Y."/>
            <person name="Zwiers L.-H."/>
            <person name="Turgeon B."/>
            <person name="Goodwin S."/>
            <person name="Spatafora J."/>
            <person name="Crous P."/>
            <person name="Grigoriev I."/>
        </authorList>
    </citation>
    <scope>NUCLEOTIDE SEQUENCE</scope>
    <source>
        <strain evidence="3">CBS 269.34</strain>
    </source>
</reference>
<proteinExistence type="predicted"/>
<dbReference type="PANTHER" id="PTHR47843:SF2">
    <property type="entry name" value="BTB DOMAIN-CONTAINING PROTEIN"/>
    <property type="match status" value="1"/>
</dbReference>
<accession>A0A6A6R3C1</accession>
<dbReference type="AlphaFoldDB" id="A0A6A6R3C1"/>
<dbReference type="Gene3D" id="3.30.710.10">
    <property type="entry name" value="Potassium Channel Kv1.1, Chain A"/>
    <property type="match status" value="2"/>
</dbReference>
<gene>
    <name evidence="3" type="ORF">BU16DRAFT_614602</name>
</gene>
<dbReference type="OrthoDB" id="194443at2759"/>
<feature type="compositionally biased region" description="Polar residues" evidence="1">
    <location>
        <begin position="19"/>
        <end position="41"/>
    </location>
</feature>
<dbReference type="PANTHER" id="PTHR47843">
    <property type="entry name" value="BTB DOMAIN-CONTAINING PROTEIN-RELATED"/>
    <property type="match status" value="1"/>
</dbReference>
<protein>
    <recommendedName>
        <fullName evidence="2">BTB domain-containing protein</fullName>
    </recommendedName>
</protein>
<feature type="region of interest" description="Disordered" evidence="1">
    <location>
        <begin position="1"/>
        <end position="41"/>
    </location>
</feature>
<dbReference type="Proteomes" id="UP000799750">
    <property type="component" value="Unassembled WGS sequence"/>
</dbReference>
<sequence>MSSEGSLKRKRSARLLNGASESSHPTTNTRPSPARTTTQGSIPTGLAIVTLKAGPEAVPFHIHEDLLCRHSQYFRGAFKGGFKEAEERTIALDDVTVASMRQFTQWLYNGIVFSFADGDATPETEGFLQDHKILDQDELLDLFVFGDRYDVPDLRRDCLDMIQRLAVIRLAVSDRNVSLEFVLRAFENLPDNSELCKWLVDHFACTWNPKVIIDHDQEFLPQLPATFLLGVATQSCDRLRLLGLTKNIKKLQRYPIRAYRCVLGIHPDHPDRFVVYEDTAKSARFVKFQPPESQQYRMPLESPTKDESASLNMPTMSASIDDHDPTDQATVTLKVGPEATPFNIHRELLCNCSGFFRGAFEGGIKSSTERSVVLADTSVHLMSLFMQWLYNGSYPFTRRHGYEDGLPELVGERELLDLYIFGDRYEIVALRNEVLGMFRAIYQDGYETKATGHVPAKGRLSLQFVIRAYENLPNHSTLCMWLPFYFSLVLDYSSLSQQECDLLPNLPSYFTLKMALHWRECIRDFERQLAERQAPGGSAAIQGNAASSSIYTTQEKKILGGGDYVLIQRIRCVGRGYDGHTGFRTVHTEVSGSQSRNNGYVSSVLGFRKSI</sequence>
<name>A0A6A6R3C1_9PEZI</name>
<feature type="domain" description="BTB" evidence="2">
    <location>
        <begin position="329"/>
        <end position="398"/>
    </location>
</feature>
<dbReference type="EMBL" id="MU004184">
    <property type="protein sequence ID" value="KAF2499049.1"/>
    <property type="molecule type" value="Genomic_DNA"/>
</dbReference>
<dbReference type="InterPro" id="IPR011333">
    <property type="entry name" value="SKP1/BTB/POZ_sf"/>
</dbReference>
<dbReference type="Pfam" id="PF00651">
    <property type="entry name" value="BTB"/>
    <property type="match status" value="2"/>
</dbReference>
<evidence type="ECO:0000313" key="3">
    <source>
        <dbReference type="EMBL" id="KAF2499049.1"/>
    </source>
</evidence>
<dbReference type="SUPFAM" id="SSF54695">
    <property type="entry name" value="POZ domain"/>
    <property type="match status" value="2"/>
</dbReference>
<organism evidence="3 4">
    <name type="scientific">Lophium mytilinum</name>
    <dbReference type="NCBI Taxonomy" id="390894"/>
    <lineage>
        <taxon>Eukaryota</taxon>
        <taxon>Fungi</taxon>
        <taxon>Dikarya</taxon>
        <taxon>Ascomycota</taxon>
        <taxon>Pezizomycotina</taxon>
        <taxon>Dothideomycetes</taxon>
        <taxon>Pleosporomycetidae</taxon>
        <taxon>Mytilinidiales</taxon>
        <taxon>Mytilinidiaceae</taxon>
        <taxon>Lophium</taxon>
    </lineage>
</organism>
<evidence type="ECO:0000259" key="2">
    <source>
        <dbReference type="PROSITE" id="PS50097"/>
    </source>
</evidence>
<dbReference type="SMART" id="SM00225">
    <property type="entry name" value="BTB"/>
    <property type="match status" value="2"/>
</dbReference>
<evidence type="ECO:0000313" key="4">
    <source>
        <dbReference type="Proteomes" id="UP000799750"/>
    </source>
</evidence>
<keyword evidence="4" id="KW-1185">Reference proteome</keyword>
<evidence type="ECO:0000256" key="1">
    <source>
        <dbReference type="SAM" id="MobiDB-lite"/>
    </source>
</evidence>
<feature type="domain" description="BTB" evidence="2">
    <location>
        <begin position="47"/>
        <end position="110"/>
    </location>
</feature>
<dbReference type="PROSITE" id="PS50097">
    <property type="entry name" value="BTB"/>
    <property type="match status" value="2"/>
</dbReference>